<protein>
    <submittedName>
        <fullName evidence="1">Uncharacterized protein</fullName>
    </submittedName>
</protein>
<gene>
    <name evidence="1" type="ORF">ELH40_12215</name>
</gene>
<accession>A0AB38I6M0</accession>
<evidence type="ECO:0000313" key="1">
    <source>
        <dbReference type="EMBL" id="TBC15636.1"/>
    </source>
</evidence>
<sequence>MANMLVGAVTLVFIDVLFDASVERQRRPGTRTAVRAASEIHGDAIRLVFDLYGASVLAVRLTLRSIKDSRRIALLNEWLKSWRGLLFATLRSFHPTSLRKSTLFEDVVTIQRKVEVTLAAHGQYLSPSLAAALFELSRAELVSFMATCVPLGAVPEFFGKELFAQYFASLKSLTDALVAADPSLNTRLSPAGAMQMLSQPGLLGKNAEPAALV</sequence>
<dbReference type="EMBL" id="SIMR01000001">
    <property type="protein sequence ID" value="TBC15636.1"/>
    <property type="molecule type" value="Genomic_DNA"/>
</dbReference>
<organism evidence="1 2">
    <name type="scientific">Rhizobium ruizarguesonis</name>
    <dbReference type="NCBI Taxonomy" id="2081791"/>
    <lineage>
        <taxon>Bacteria</taxon>
        <taxon>Pseudomonadati</taxon>
        <taxon>Pseudomonadota</taxon>
        <taxon>Alphaproteobacteria</taxon>
        <taxon>Hyphomicrobiales</taxon>
        <taxon>Rhizobiaceae</taxon>
        <taxon>Rhizobium/Agrobacterium group</taxon>
        <taxon>Rhizobium</taxon>
    </lineage>
</organism>
<name>A0AB38I6M0_9HYPH</name>
<dbReference type="AlphaFoldDB" id="A0AB38I6M0"/>
<reference evidence="1 2" key="1">
    <citation type="submission" date="2019-02" db="EMBL/GenBank/DDBJ databases">
        <title>The genomic architecture of introgression among sibling species of bacteria.</title>
        <authorList>
            <person name="Cavassim M.I.A."/>
            <person name="Moeskjaer S."/>
            <person name="Moslemi C."/>
            <person name="Fields B."/>
            <person name="Bachmann A."/>
            <person name="Vilhjalmsson B."/>
            <person name="Schierup M.H."/>
            <person name="Young J.P.W."/>
            <person name="Andersen S.U."/>
        </authorList>
    </citation>
    <scope>NUCLEOTIDE SEQUENCE [LARGE SCALE GENOMIC DNA]</scope>
    <source>
        <strain evidence="1 2">SM92</strain>
    </source>
</reference>
<dbReference type="RefSeq" id="WP_130774577.1">
    <property type="nucleotide sequence ID" value="NZ_SIMR01000001.1"/>
</dbReference>
<evidence type="ECO:0000313" key="2">
    <source>
        <dbReference type="Proteomes" id="UP000294215"/>
    </source>
</evidence>
<dbReference type="Proteomes" id="UP000294215">
    <property type="component" value="Unassembled WGS sequence"/>
</dbReference>
<proteinExistence type="predicted"/>
<comment type="caution">
    <text evidence="1">The sequence shown here is derived from an EMBL/GenBank/DDBJ whole genome shotgun (WGS) entry which is preliminary data.</text>
</comment>